<dbReference type="InterPro" id="IPR009057">
    <property type="entry name" value="Homeodomain-like_sf"/>
</dbReference>
<dbReference type="EMBL" id="RBAH01000028">
    <property type="protein sequence ID" value="RKN71867.1"/>
    <property type="molecule type" value="Genomic_DNA"/>
</dbReference>
<proteinExistence type="predicted"/>
<feature type="domain" description="HTH araC/xylS-type" evidence="4">
    <location>
        <begin position="201"/>
        <end position="299"/>
    </location>
</feature>
<dbReference type="SMART" id="SM00342">
    <property type="entry name" value="HTH_ARAC"/>
    <property type="match status" value="1"/>
</dbReference>
<dbReference type="PANTHER" id="PTHR43280:SF2">
    <property type="entry name" value="HTH-TYPE TRANSCRIPTIONAL REGULATOR EXSA"/>
    <property type="match status" value="1"/>
</dbReference>
<dbReference type="Pfam" id="PF12833">
    <property type="entry name" value="HTH_18"/>
    <property type="match status" value="1"/>
</dbReference>
<evidence type="ECO:0000256" key="2">
    <source>
        <dbReference type="ARBA" id="ARBA00023125"/>
    </source>
</evidence>
<dbReference type="GO" id="GO:0043565">
    <property type="term" value="F:sequence-specific DNA binding"/>
    <property type="evidence" value="ECO:0007669"/>
    <property type="project" value="InterPro"/>
</dbReference>
<comment type="caution">
    <text evidence="5">The sequence shown here is derived from an EMBL/GenBank/DDBJ whole genome shotgun (WGS) entry which is preliminary data.</text>
</comment>
<accession>A0A3B0BJA6</accession>
<name>A0A3B0BJA6_9BACL</name>
<dbReference type="Gene3D" id="1.10.10.60">
    <property type="entry name" value="Homeodomain-like"/>
    <property type="match status" value="2"/>
</dbReference>
<evidence type="ECO:0000259" key="4">
    <source>
        <dbReference type="PROSITE" id="PS01124"/>
    </source>
</evidence>
<dbReference type="PANTHER" id="PTHR43280">
    <property type="entry name" value="ARAC-FAMILY TRANSCRIPTIONAL REGULATOR"/>
    <property type="match status" value="1"/>
</dbReference>
<keyword evidence="3" id="KW-0804">Transcription</keyword>
<dbReference type="PRINTS" id="PR00032">
    <property type="entry name" value="HTHARAC"/>
</dbReference>
<sequence>MDRRMPCDAVQNVSISQAGRQVCRFVRCESSYVFRGASQSELRVDCSSRGERAFGGRGRAAGVVGGHCLLLKPWETHGGWKPGERQGRFFWAQFSCDPVMDEFLLHQASELTIIHASQLELRTIERSSDDPLVIPRLFRPKRIYKMLGLFEELLETCKKPKGNFRFHATILLAETLRLISDDWLEHTKLDTAAPTSYRTYRRMISYLNDYYTEDIPKQNLEHFMDRKYEYLCHVFKKYANTNIQQYVHQLRTQRAKYLLHHTSKSVKSIAQEVGYPDPFHFSRIFKKIEGVAPQHYRDNGVHNHQQHAPGSP</sequence>
<dbReference type="Proteomes" id="UP000282311">
    <property type="component" value="Unassembled WGS sequence"/>
</dbReference>
<dbReference type="GO" id="GO:0003700">
    <property type="term" value="F:DNA-binding transcription factor activity"/>
    <property type="evidence" value="ECO:0007669"/>
    <property type="project" value="InterPro"/>
</dbReference>
<keyword evidence="2" id="KW-0238">DNA-binding</keyword>
<dbReference type="SUPFAM" id="SSF46689">
    <property type="entry name" value="Homeodomain-like"/>
    <property type="match status" value="1"/>
</dbReference>
<keyword evidence="6" id="KW-1185">Reference proteome</keyword>
<evidence type="ECO:0000256" key="3">
    <source>
        <dbReference type="ARBA" id="ARBA00023163"/>
    </source>
</evidence>
<dbReference type="InterPro" id="IPR018060">
    <property type="entry name" value="HTH_AraC"/>
</dbReference>
<evidence type="ECO:0000256" key="1">
    <source>
        <dbReference type="ARBA" id="ARBA00023015"/>
    </source>
</evidence>
<evidence type="ECO:0000313" key="5">
    <source>
        <dbReference type="EMBL" id="RKN71867.1"/>
    </source>
</evidence>
<gene>
    <name evidence="5" type="ORF">D7M11_28985</name>
</gene>
<keyword evidence="1" id="KW-0805">Transcription regulation</keyword>
<dbReference type="AlphaFoldDB" id="A0A3B0BJA6"/>
<evidence type="ECO:0000313" key="6">
    <source>
        <dbReference type="Proteomes" id="UP000282311"/>
    </source>
</evidence>
<reference evidence="5 6" key="1">
    <citation type="journal article" date="2007" name="Int. J. Syst. Evol. Microbiol.">
        <title>Paenibacillus ginsengarvi sp. nov., isolated from soil from ginseng cultivation.</title>
        <authorList>
            <person name="Yoon M.H."/>
            <person name="Ten L.N."/>
            <person name="Im W.T."/>
        </authorList>
    </citation>
    <scope>NUCLEOTIDE SEQUENCE [LARGE SCALE GENOMIC DNA]</scope>
    <source>
        <strain evidence="5 6">KCTC 13059</strain>
    </source>
</reference>
<dbReference type="InterPro" id="IPR020449">
    <property type="entry name" value="Tscrpt_reg_AraC-type_HTH"/>
</dbReference>
<dbReference type="PROSITE" id="PS01124">
    <property type="entry name" value="HTH_ARAC_FAMILY_2"/>
    <property type="match status" value="1"/>
</dbReference>
<protein>
    <submittedName>
        <fullName evidence="5">AraC family transcriptional regulator</fullName>
    </submittedName>
</protein>
<organism evidence="5 6">
    <name type="scientific">Paenibacillus ginsengarvi</name>
    <dbReference type="NCBI Taxonomy" id="400777"/>
    <lineage>
        <taxon>Bacteria</taxon>
        <taxon>Bacillati</taxon>
        <taxon>Bacillota</taxon>
        <taxon>Bacilli</taxon>
        <taxon>Bacillales</taxon>
        <taxon>Paenibacillaceae</taxon>
        <taxon>Paenibacillus</taxon>
    </lineage>
</organism>